<dbReference type="OrthoDB" id="10646919at2759"/>
<reference evidence="2 3" key="1">
    <citation type="submission" date="2019-03" db="EMBL/GenBank/DDBJ databases">
        <title>Rhodosporidium diobovatum UCD-FST 08-225 genome sequencing, assembly, and annotation.</title>
        <authorList>
            <person name="Fakankun I.U."/>
            <person name="Fristensky B."/>
            <person name="Levin D.B."/>
        </authorList>
    </citation>
    <scope>NUCLEOTIDE SEQUENCE [LARGE SCALE GENOMIC DNA]</scope>
    <source>
        <strain evidence="2 3">UCD-FST 08-225</strain>
    </source>
</reference>
<keyword evidence="1" id="KW-1133">Transmembrane helix</keyword>
<evidence type="ECO:0000313" key="3">
    <source>
        <dbReference type="Proteomes" id="UP000311382"/>
    </source>
</evidence>
<keyword evidence="3" id="KW-1185">Reference proteome</keyword>
<keyword evidence="1" id="KW-0472">Membrane</keyword>
<evidence type="ECO:0000313" key="2">
    <source>
        <dbReference type="EMBL" id="TNY19716.1"/>
    </source>
</evidence>
<comment type="caution">
    <text evidence="2">The sequence shown here is derived from an EMBL/GenBank/DDBJ whole genome shotgun (WGS) entry which is preliminary data.</text>
</comment>
<feature type="transmembrane region" description="Helical" evidence="1">
    <location>
        <begin position="21"/>
        <end position="43"/>
    </location>
</feature>
<feature type="transmembrane region" description="Helical" evidence="1">
    <location>
        <begin position="55"/>
        <end position="76"/>
    </location>
</feature>
<feature type="transmembrane region" description="Helical" evidence="1">
    <location>
        <begin position="211"/>
        <end position="235"/>
    </location>
</feature>
<keyword evidence="1" id="KW-0812">Transmembrane</keyword>
<feature type="transmembrane region" description="Helical" evidence="1">
    <location>
        <begin position="148"/>
        <end position="168"/>
    </location>
</feature>
<organism evidence="2 3">
    <name type="scientific">Rhodotorula diobovata</name>
    <dbReference type="NCBI Taxonomy" id="5288"/>
    <lineage>
        <taxon>Eukaryota</taxon>
        <taxon>Fungi</taxon>
        <taxon>Dikarya</taxon>
        <taxon>Basidiomycota</taxon>
        <taxon>Pucciniomycotina</taxon>
        <taxon>Microbotryomycetes</taxon>
        <taxon>Sporidiobolales</taxon>
        <taxon>Sporidiobolaceae</taxon>
        <taxon>Rhodotorula</taxon>
    </lineage>
</organism>
<evidence type="ECO:0000256" key="1">
    <source>
        <dbReference type="SAM" id="Phobius"/>
    </source>
</evidence>
<accession>A0A5C5FTX7</accession>
<proteinExistence type="predicted"/>
<dbReference type="EMBL" id="SOZI01000087">
    <property type="protein sequence ID" value="TNY19716.1"/>
    <property type="molecule type" value="Genomic_DNA"/>
</dbReference>
<feature type="transmembrane region" description="Helical" evidence="1">
    <location>
        <begin position="256"/>
        <end position="275"/>
    </location>
</feature>
<sequence length="396" mass="42079">MRSSASARATLASLHRFVQRPRFRAGAAYLVVSPATAVLSALVGSTSEYRFPHPLVATELHLAIAVVALLSAAFAARTIEQRRGRRRTPPSGTDLVSRVLDPLASVLPSGPAAQSLSSTFSPFALLATLSSTLASLCEVRAHRIVDPAFFAFARLLPLLACAVSALALPPTLLPRRLKATGDASIHAALWLVVVAGWGVTARAGRGSWPVALGWAAGTLGWVLSAQAAAYVHSVGGGQSAARKRAGRTRSAAPQQLLQHLVFSIILLAIPTLFSAELSDIRRSRHHAFFLEPGFWAQETAMALLSLVGLGSFWHLVSTCSPLPVFGLVATKDVVILPRLYATLFGNSLDALTQGEALLSEGEQAVLLVLLAGWLFVRAAREEGEELDGGRERWKEG</sequence>
<gene>
    <name evidence="2" type="ORF">DMC30DRAFT_399696</name>
</gene>
<dbReference type="Proteomes" id="UP000311382">
    <property type="component" value="Unassembled WGS sequence"/>
</dbReference>
<dbReference type="AlphaFoldDB" id="A0A5C5FTX7"/>
<name>A0A5C5FTX7_9BASI</name>
<feature type="transmembrane region" description="Helical" evidence="1">
    <location>
        <begin position="180"/>
        <end position="199"/>
    </location>
</feature>
<protein>
    <submittedName>
        <fullName evidence="2">Vitellogenin</fullName>
    </submittedName>
</protein>